<feature type="chain" id="PRO_5040404239" description="Secreted protein" evidence="1">
    <location>
        <begin position="21"/>
        <end position="116"/>
    </location>
</feature>
<comment type="caution">
    <text evidence="2">The sequence shown here is derived from an EMBL/GenBank/DDBJ whole genome shotgun (WGS) entry which is preliminary data.</text>
</comment>
<evidence type="ECO:0008006" key="4">
    <source>
        <dbReference type="Google" id="ProtNLM"/>
    </source>
</evidence>
<proteinExistence type="predicted"/>
<dbReference type="Proteomes" id="UP000758603">
    <property type="component" value="Unassembled WGS sequence"/>
</dbReference>
<reference evidence="2" key="1">
    <citation type="journal article" date="2021" name="Nat. Commun.">
        <title>Genetic determinants of endophytism in the Arabidopsis root mycobiome.</title>
        <authorList>
            <person name="Mesny F."/>
            <person name="Miyauchi S."/>
            <person name="Thiergart T."/>
            <person name="Pickel B."/>
            <person name="Atanasova L."/>
            <person name="Karlsson M."/>
            <person name="Huettel B."/>
            <person name="Barry K.W."/>
            <person name="Haridas S."/>
            <person name="Chen C."/>
            <person name="Bauer D."/>
            <person name="Andreopoulos W."/>
            <person name="Pangilinan J."/>
            <person name="LaButti K."/>
            <person name="Riley R."/>
            <person name="Lipzen A."/>
            <person name="Clum A."/>
            <person name="Drula E."/>
            <person name="Henrissat B."/>
            <person name="Kohler A."/>
            <person name="Grigoriev I.V."/>
            <person name="Martin F.M."/>
            <person name="Hacquard S."/>
        </authorList>
    </citation>
    <scope>NUCLEOTIDE SEQUENCE</scope>
    <source>
        <strain evidence="2">MPI-SDFR-AT-0073</strain>
    </source>
</reference>
<evidence type="ECO:0000256" key="1">
    <source>
        <dbReference type="SAM" id="SignalP"/>
    </source>
</evidence>
<evidence type="ECO:0000313" key="2">
    <source>
        <dbReference type="EMBL" id="KAH6655849.1"/>
    </source>
</evidence>
<evidence type="ECO:0000313" key="3">
    <source>
        <dbReference type="Proteomes" id="UP000758603"/>
    </source>
</evidence>
<dbReference type="RefSeq" id="XP_045960114.1">
    <property type="nucleotide sequence ID" value="XM_046099910.1"/>
</dbReference>
<name>A0A9P8UPU1_9PEZI</name>
<dbReference type="AlphaFoldDB" id="A0A9P8UPU1"/>
<accession>A0A9P8UPU1</accession>
<protein>
    <recommendedName>
        <fullName evidence="4">Secreted protein</fullName>
    </recommendedName>
</protein>
<feature type="signal peptide" evidence="1">
    <location>
        <begin position="1"/>
        <end position="20"/>
    </location>
</feature>
<keyword evidence="1" id="KW-0732">Signal</keyword>
<sequence length="116" mass="12700">MKLSTLFTVALTSAPALVQGECFGGDKKRPDHGLEVIEFMYSAGCALQQSGNLQPGKEFWKSTKTSDGICVNVNIWNKGNDGKSLTSSQAIDAWTREWVGCEHGGRTKYDDGFEYS</sequence>
<dbReference type="EMBL" id="JAGPXC010000003">
    <property type="protein sequence ID" value="KAH6655849.1"/>
    <property type="molecule type" value="Genomic_DNA"/>
</dbReference>
<keyword evidence="3" id="KW-1185">Reference proteome</keyword>
<dbReference type="GeneID" id="70128802"/>
<organism evidence="2 3">
    <name type="scientific">Truncatella angustata</name>
    <dbReference type="NCBI Taxonomy" id="152316"/>
    <lineage>
        <taxon>Eukaryota</taxon>
        <taxon>Fungi</taxon>
        <taxon>Dikarya</taxon>
        <taxon>Ascomycota</taxon>
        <taxon>Pezizomycotina</taxon>
        <taxon>Sordariomycetes</taxon>
        <taxon>Xylariomycetidae</taxon>
        <taxon>Amphisphaeriales</taxon>
        <taxon>Sporocadaceae</taxon>
        <taxon>Truncatella</taxon>
    </lineage>
</organism>
<dbReference type="OrthoDB" id="5167921at2759"/>
<gene>
    <name evidence="2" type="ORF">BKA67DRAFT_534754</name>
</gene>